<gene>
    <name evidence="1" type="ORF">N7509_009538</name>
</gene>
<comment type="caution">
    <text evidence="1">The sequence shown here is derived from an EMBL/GenBank/DDBJ whole genome shotgun (WGS) entry which is preliminary data.</text>
</comment>
<proteinExistence type="predicted"/>
<protein>
    <submittedName>
        <fullName evidence="1">Ankyrin repeat-containing domain protein</fullName>
    </submittedName>
</protein>
<accession>A0A9W9VPN1</accession>
<dbReference type="RefSeq" id="XP_056484795.1">
    <property type="nucleotide sequence ID" value="XM_056634175.1"/>
</dbReference>
<dbReference type="EMBL" id="JAPZBU010000009">
    <property type="protein sequence ID" value="KAJ5386997.1"/>
    <property type="molecule type" value="Genomic_DNA"/>
</dbReference>
<organism evidence="1 2">
    <name type="scientific">Penicillium cosmopolitanum</name>
    <dbReference type="NCBI Taxonomy" id="1131564"/>
    <lineage>
        <taxon>Eukaryota</taxon>
        <taxon>Fungi</taxon>
        <taxon>Dikarya</taxon>
        <taxon>Ascomycota</taxon>
        <taxon>Pezizomycotina</taxon>
        <taxon>Eurotiomycetes</taxon>
        <taxon>Eurotiomycetidae</taxon>
        <taxon>Eurotiales</taxon>
        <taxon>Aspergillaceae</taxon>
        <taxon>Penicillium</taxon>
    </lineage>
</organism>
<name>A0A9W9VPN1_9EURO</name>
<evidence type="ECO:0000313" key="1">
    <source>
        <dbReference type="EMBL" id="KAJ5386997.1"/>
    </source>
</evidence>
<dbReference type="AlphaFoldDB" id="A0A9W9VPN1"/>
<dbReference type="OrthoDB" id="1577640at2759"/>
<dbReference type="Proteomes" id="UP001147747">
    <property type="component" value="Unassembled WGS sequence"/>
</dbReference>
<reference evidence="1" key="2">
    <citation type="journal article" date="2023" name="IMA Fungus">
        <title>Comparative genomic study of the Penicillium genus elucidates a diverse pangenome and 15 lateral gene transfer events.</title>
        <authorList>
            <person name="Petersen C."/>
            <person name="Sorensen T."/>
            <person name="Nielsen M.R."/>
            <person name="Sondergaard T.E."/>
            <person name="Sorensen J.L."/>
            <person name="Fitzpatrick D.A."/>
            <person name="Frisvad J.C."/>
            <person name="Nielsen K.L."/>
        </authorList>
    </citation>
    <scope>NUCLEOTIDE SEQUENCE</scope>
    <source>
        <strain evidence="1">IBT 29677</strain>
    </source>
</reference>
<reference evidence="1" key="1">
    <citation type="submission" date="2022-12" db="EMBL/GenBank/DDBJ databases">
        <authorList>
            <person name="Petersen C."/>
        </authorList>
    </citation>
    <scope>NUCLEOTIDE SEQUENCE</scope>
    <source>
        <strain evidence="1">IBT 29677</strain>
    </source>
</reference>
<keyword evidence="2" id="KW-1185">Reference proteome</keyword>
<evidence type="ECO:0000313" key="2">
    <source>
        <dbReference type="Proteomes" id="UP001147747"/>
    </source>
</evidence>
<sequence>MMDGISAAAAILQVAQMAGQAAMTAHDLFSTIKNAPNEISAIKNDILSFQILVSSLERSLSSSDVFNMVNEDPEISHAVLTLLSPIENCKIALDRIQQKMKPYFKTETSRREVFALSLELERTKSTFGNAMGHVTLIISTKSALGFGDRNFQGKVEFNPDVGTSLLEYASTVKAVAHPDDEATNNDTP</sequence>
<dbReference type="GeneID" id="81373155"/>